<keyword evidence="2" id="KW-1185">Reference proteome</keyword>
<protein>
    <submittedName>
        <fullName evidence="1">Uncharacterized protein</fullName>
    </submittedName>
</protein>
<dbReference type="KEGG" id="fno:Fnod_1398"/>
<dbReference type="HOGENOM" id="CLU_1882672_0_0_0"/>
<proteinExistence type="predicted"/>
<sequence>MKKLGSYKFYSQLVIFYHPAKTVGSFLNLPDVYMSRSGTRSSRPGLLEEKGSQVLVAFLSTKNYSGIRFNLIDCCPLANERIYGNENYIMKFHGVSVFRLPVFYINNLKREKKIVFVAGCSIDLEHWSDECVTIERF</sequence>
<evidence type="ECO:0000313" key="2">
    <source>
        <dbReference type="Proteomes" id="UP000002415"/>
    </source>
</evidence>
<organism evidence="1 2">
    <name type="scientific">Fervidobacterium nodosum (strain ATCC 35602 / DSM 5306 / Rt17-B1)</name>
    <dbReference type="NCBI Taxonomy" id="381764"/>
    <lineage>
        <taxon>Bacteria</taxon>
        <taxon>Thermotogati</taxon>
        <taxon>Thermotogota</taxon>
        <taxon>Thermotogae</taxon>
        <taxon>Thermotogales</taxon>
        <taxon>Fervidobacteriaceae</taxon>
        <taxon>Fervidobacterium</taxon>
    </lineage>
</organism>
<dbReference type="RefSeq" id="WP_011994551.1">
    <property type="nucleotide sequence ID" value="NC_009718.1"/>
</dbReference>
<reference evidence="1 2" key="2">
    <citation type="journal article" date="2009" name="Proc. Natl. Acad. Sci. U.S.A.">
        <title>On the chimeric nature, thermophilic origin, and phylogenetic placement of the Thermotogales.</title>
        <authorList>
            <person name="Zhaxybayeva O."/>
            <person name="Swithers K.S."/>
            <person name="Lapierre P."/>
            <person name="Fournier G.P."/>
            <person name="Bickhart D.M."/>
            <person name="DeBoy R.T."/>
            <person name="Nelson K.E."/>
            <person name="Nesbo C.L."/>
            <person name="Doolittle W.F."/>
            <person name="Gogarten J.P."/>
            <person name="Noll K.M."/>
        </authorList>
    </citation>
    <scope>NUCLEOTIDE SEQUENCE [LARGE SCALE GENOMIC DNA]</scope>
    <source>
        <strain evidence="2">ATCC 35602 / DSM 5306 / Rt17-B1</strain>
    </source>
</reference>
<name>A7HMW1_FERNB</name>
<dbReference type="STRING" id="381764.Fnod_1398"/>
<evidence type="ECO:0000313" key="1">
    <source>
        <dbReference type="EMBL" id="ABS61244.1"/>
    </source>
</evidence>
<accession>A7HMW1</accession>
<dbReference type="OrthoDB" id="45322at2"/>
<reference evidence="1 2" key="1">
    <citation type="submission" date="2007-07" db="EMBL/GenBank/DDBJ databases">
        <title>Complete sequence of Fervidobacterium nodosum Rt17-B1.</title>
        <authorList>
            <consortium name="US DOE Joint Genome Institute"/>
            <person name="Copeland A."/>
            <person name="Lucas S."/>
            <person name="Lapidus A."/>
            <person name="Barry K."/>
            <person name="Glavina del Rio T."/>
            <person name="Dalin E."/>
            <person name="Tice H."/>
            <person name="Pitluck S."/>
            <person name="Saunders E."/>
            <person name="Brettin T."/>
            <person name="Bruce D."/>
            <person name="Detter J.C."/>
            <person name="Han C."/>
            <person name="Schmutz J."/>
            <person name="Larimer F."/>
            <person name="Land M."/>
            <person name="Hauser L."/>
            <person name="Kyrpides N."/>
            <person name="Mikhailova N."/>
            <person name="Nelson K."/>
            <person name="Gogarten J.P."/>
            <person name="Noll K."/>
            <person name="Richardson P."/>
        </authorList>
    </citation>
    <scope>NUCLEOTIDE SEQUENCE [LARGE SCALE GENOMIC DNA]</scope>
    <source>
        <strain evidence="2">ATCC 35602 / DSM 5306 / Rt17-B1</strain>
    </source>
</reference>
<dbReference type="EMBL" id="CP000771">
    <property type="protein sequence ID" value="ABS61244.1"/>
    <property type="molecule type" value="Genomic_DNA"/>
</dbReference>
<gene>
    <name evidence="1" type="ordered locus">Fnod_1398</name>
</gene>
<dbReference type="Proteomes" id="UP000002415">
    <property type="component" value="Chromosome"/>
</dbReference>
<dbReference type="AlphaFoldDB" id="A7HMW1"/>